<keyword evidence="3" id="KW-1185">Reference proteome</keyword>
<name>A0A6A6VCU2_9PLEO</name>
<evidence type="ECO:0000313" key="2">
    <source>
        <dbReference type="EMBL" id="KAF2748375.1"/>
    </source>
</evidence>
<gene>
    <name evidence="2" type="ORF">M011DRAFT_346284</name>
</gene>
<protein>
    <submittedName>
        <fullName evidence="2">Uncharacterized protein</fullName>
    </submittedName>
</protein>
<feature type="region of interest" description="Disordered" evidence="1">
    <location>
        <begin position="146"/>
        <end position="169"/>
    </location>
</feature>
<organism evidence="2 3">
    <name type="scientific">Sporormia fimetaria CBS 119925</name>
    <dbReference type="NCBI Taxonomy" id="1340428"/>
    <lineage>
        <taxon>Eukaryota</taxon>
        <taxon>Fungi</taxon>
        <taxon>Dikarya</taxon>
        <taxon>Ascomycota</taxon>
        <taxon>Pezizomycotina</taxon>
        <taxon>Dothideomycetes</taxon>
        <taxon>Pleosporomycetidae</taxon>
        <taxon>Pleosporales</taxon>
        <taxon>Sporormiaceae</taxon>
        <taxon>Sporormia</taxon>
    </lineage>
</organism>
<dbReference type="Proteomes" id="UP000799440">
    <property type="component" value="Unassembled WGS sequence"/>
</dbReference>
<evidence type="ECO:0000313" key="3">
    <source>
        <dbReference type="Proteomes" id="UP000799440"/>
    </source>
</evidence>
<dbReference type="AlphaFoldDB" id="A0A6A6VCU2"/>
<dbReference type="EMBL" id="MU006569">
    <property type="protein sequence ID" value="KAF2748375.1"/>
    <property type="molecule type" value="Genomic_DNA"/>
</dbReference>
<evidence type="ECO:0000256" key="1">
    <source>
        <dbReference type="SAM" id="MobiDB-lite"/>
    </source>
</evidence>
<sequence>MLRSAISRLPFAGDVGRRASNEVSQKHPPASPSKHILRVIKDIVSPALPEHSRPPSFTAANIDRTGHKLRPYGMPSRGRSVDSQHVHALDAYPQNYSYCTFGYRTLSNAPAPQKARHHYAAAATIYRAPVSGHWLASCRDAVVPSPSAAKPASPTLTLHSRWESPSWDN</sequence>
<reference evidence="2" key="1">
    <citation type="journal article" date="2020" name="Stud. Mycol.">
        <title>101 Dothideomycetes genomes: a test case for predicting lifestyles and emergence of pathogens.</title>
        <authorList>
            <person name="Haridas S."/>
            <person name="Albert R."/>
            <person name="Binder M."/>
            <person name="Bloem J."/>
            <person name="Labutti K."/>
            <person name="Salamov A."/>
            <person name="Andreopoulos B."/>
            <person name="Baker S."/>
            <person name="Barry K."/>
            <person name="Bills G."/>
            <person name="Bluhm B."/>
            <person name="Cannon C."/>
            <person name="Castanera R."/>
            <person name="Culley D."/>
            <person name="Daum C."/>
            <person name="Ezra D."/>
            <person name="Gonzalez J."/>
            <person name="Henrissat B."/>
            <person name="Kuo A."/>
            <person name="Liang C."/>
            <person name="Lipzen A."/>
            <person name="Lutzoni F."/>
            <person name="Magnuson J."/>
            <person name="Mondo S."/>
            <person name="Nolan M."/>
            <person name="Ohm R."/>
            <person name="Pangilinan J."/>
            <person name="Park H.-J."/>
            <person name="Ramirez L."/>
            <person name="Alfaro M."/>
            <person name="Sun H."/>
            <person name="Tritt A."/>
            <person name="Yoshinaga Y."/>
            <person name="Zwiers L.-H."/>
            <person name="Turgeon B."/>
            <person name="Goodwin S."/>
            <person name="Spatafora J."/>
            <person name="Crous P."/>
            <person name="Grigoriev I."/>
        </authorList>
    </citation>
    <scope>NUCLEOTIDE SEQUENCE</scope>
    <source>
        <strain evidence="2">CBS 119925</strain>
    </source>
</reference>
<accession>A0A6A6VCU2</accession>
<proteinExistence type="predicted"/>